<evidence type="ECO:0000256" key="1">
    <source>
        <dbReference type="SAM" id="MobiDB-lite"/>
    </source>
</evidence>
<evidence type="ECO:0000313" key="3">
    <source>
        <dbReference type="Proteomes" id="UP001374584"/>
    </source>
</evidence>
<dbReference type="EMBL" id="JAYMYR010000007">
    <property type="protein sequence ID" value="KAK7353111.1"/>
    <property type="molecule type" value="Genomic_DNA"/>
</dbReference>
<reference evidence="2 3" key="1">
    <citation type="submission" date="2024-01" db="EMBL/GenBank/DDBJ databases">
        <title>The genomes of 5 underutilized Papilionoideae crops provide insights into root nodulation and disease resistanc.</title>
        <authorList>
            <person name="Jiang F."/>
        </authorList>
    </citation>
    <scope>NUCLEOTIDE SEQUENCE [LARGE SCALE GENOMIC DNA]</scope>
    <source>
        <strain evidence="2">JINMINGXINNONG_FW02</strain>
        <tissue evidence="2">Leaves</tissue>
    </source>
</reference>
<accession>A0AAN9MFK3</accession>
<evidence type="ECO:0000313" key="2">
    <source>
        <dbReference type="EMBL" id="KAK7353111.1"/>
    </source>
</evidence>
<gene>
    <name evidence="2" type="ORF">VNO80_18550</name>
</gene>
<feature type="region of interest" description="Disordered" evidence="1">
    <location>
        <begin position="75"/>
        <end position="104"/>
    </location>
</feature>
<keyword evidence="3" id="KW-1185">Reference proteome</keyword>
<dbReference type="AlphaFoldDB" id="A0AAN9MFK3"/>
<comment type="caution">
    <text evidence="2">The sequence shown here is derived from an EMBL/GenBank/DDBJ whole genome shotgun (WGS) entry which is preliminary data.</text>
</comment>
<sequence length="104" mass="11492">MARAAGCAGVSVAQRMIQFRFHHYYAMDSWDGEQKGRYSAVTSSPPSFVKRVVTFTGQPVCSSISTIHEIQDCELKGEMEEGEGRGTKGKEGGEDHGMGWDEMR</sequence>
<protein>
    <submittedName>
        <fullName evidence="2">Uncharacterized protein</fullName>
    </submittedName>
</protein>
<proteinExistence type="predicted"/>
<name>A0AAN9MFK3_PHACN</name>
<dbReference type="Proteomes" id="UP001374584">
    <property type="component" value="Unassembled WGS sequence"/>
</dbReference>
<organism evidence="2 3">
    <name type="scientific">Phaseolus coccineus</name>
    <name type="common">Scarlet runner bean</name>
    <name type="synonym">Phaseolus multiflorus</name>
    <dbReference type="NCBI Taxonomy" id="3886"/>
    <lineage>
        <taxon>Eukaryota</taxon>
        <taxon>Viridiplantae</taxon>
        <taxon>Streptophyta</taxon>
        <taxon>Embryophyta</taxon>
        <taxon>Tracheophyta</taxon>
        <taxon>Spermatophyta</taxon>
        <taxon>Magnoliopsida</taxon>
        <taxon>eudicotyledons</taxon>
        <taxon>Gunneridae</taxon>
        <taxon>Pentapetalae</taxon>
        <taxon>rosids</taxon>
        <taxon>fabids</taxon>
        <taxon>Fabales</taxon>
        <taxon>Fabaceae</taxon>
        <taxon>Papilionoideae</taxon>
        <taxon>50 kb inversion clade</taxon>
        <taxon>NPAAA clade</taxon>
        <taxon>indigoferoid/millettioid clade</taxon>
        <taxon>Phaseoleae</taxon>
        <taxon>Phaseolus</taxon>
    </lineage>
</organism>